<sequence>MNKIKISENFSLHEFECRDGSNLVKLDEELIDKLQKLRVLVGKPIIVNSGYRTPEYNAKIGGAPKSQHMEGKAADIRVTGVTPVQVAKLAKQVGFRGVGIYDTFTHVDVRATPTEWDYRTKK</sequence>
<dbReference type="InterPro" id="IPR013230">
    <property type="entry name" value="Peptidase_M15A_C"/>
</dbReference>
<comment type="pathway">
    <text evidence="2">Cell wall biogenesis; cell wall polysaccharide biosynthesis.</text>
</comment>
<dbReference type="InterPro" id="IPR009045">
    <property type="entry name" value="Zn_M74/Hedgehog-like"/>
</dbReference>
<name>A0A1M6DNG0_9FIRM</name>
<organism evidence="13 14">
    <name type="scientific">Geosporobacter subterraneus DSM 17957</name>
    <dbReference type="NCBI Taxonomy" id="1121919"/>
    <lineage>
        <taxon>Bacteria</taxon>
        <taxon>Bacillati</taxon>
        <taxon>Bacillota</taxon>
        <taxon>Clostridia</taxon>
        <taxon>Peptostreptococcales</taxon>
        <taxon>Thermotaleaceae</taxon>
        <taxon>Geosporobacter</taxon>
    </lineage>
</organism>
<evidence type="ECO:0000313" key="13">
    <source>
        <dbReference type="EMBL" id="SHI74741.1"/>
    </source>
</evidence>
<dbReference type="Gene3D" id="3.30.1380.10">
    <property type="match status" value="1"/>
</dbReference>
<keyword evidence="9" id="KW-0961">Cell wall biogenesis/degradation</keyword>
<evidence type="ECO:0000259" key="12">
    <source>
        <dbReference type="Pfam" id="PF08291"/>
    </source>
</evidence>
<dbReference type="AlphaFoldDB" id="A0A1M6DNG0"/>
<keyword evidence="6" id="KW-0378">Hydrolase</keyword>
<dbReference type="SUPFAM" id="SSF55166">
    <property type="entry name" value="Hedgehog/DD-peptidase"/>
    <property type="match status" value="1"/>
</dbReference>
<dbReference type="STRING" id="1121919.SAMN02745975_00517"/>
<keyword evidence="4" id="KW-0479">Metal-binding</keyword>
<evidence type="ECO:0000256" key="1">
    <source>
        <dbReference type="ARBA" id="ARBA00001947"/>
    </source>
</evidence>
<feature type="domain" description="Peptidase M15A C-terminal" evidence="12">
    <location>
        <begin position="9"/>
        <end position="108"/>
    </location>
</feature>
<dbReference type="GO" id="GO:0071555">
    <property type="term" value="P:cell wall organization"/>
    <property type="evidence" value="ECO:0007669"/>
    <property type="project" value="UniProtKB-KW"/>
</dbReference>
<dbReference type="OrthoDB" id="5242612at2"/>
<evidence type="ECO:0000256" key="11">
    <source>
        <dbReference type="ARBA" id="ARBA00093666"/>
    </source>
</evidence>
<dbReference type="PANTHER" id="PTHR37425:SF1">
    <property type="entry name" value="OUTER MEMBRANE PROTEIN"/>
    <property type="match status" value="1"/>
</dbReference>
<evidence type="ECO:0000256" key="7">
    <source>
        <dbReference type="ARBA" id="ARBA00022833"/>
    </source>
</evidence>
<dbReference type="EMBL" id="FQZV01000006">
    <property type="protein sequence ID" value="SHI74741.1"/>
    <property type="molecule type" value="Genomic_DNA"/>
</dbReference>
<keyword evidence="7" id="KW-0862">Zinc</keyword>
<evidence type="ECO:0000256" key="3">
    <source>
        <dbReference type="ARBA" id="ARBA00022670"/>
    </source>
</evidence>
<evidence type="ECO:0000256" key="2">
    <source>
        <dbReference type="ARBA" id="ARBA00004776"/>
    </source>
</evidence>
<keyword evidence="5" id="KW-0732">Signal</keyword>
<evidence type="ECO:0000256" key="8">
    <source>
        <dbReference type="ARBA" id="ARBA00023049"/>
    </source>
</evidence>
<dbReference type="Pfam" id="PF08291">
    <property type="entry name" value="Peptidase_M15_3"/>
    <property type="match status" value="1"/>
</dbReference>
<evidence type="ECO:0000256" key="10">
    <source>
        <dbReference type="ARBA" id="ARBA00093448"/>
    </source>
</evidence>
<comment type="similarity">
    <text evidence="10">Belongs to the peptidase M15 family.</text>
</comment>
<protein>
    <recommendedName>
        <fullName evidence="11">Murein endopeptidase K</fullName>
    </recommendedName>
</protein>
<keyword evidence="8" id="KW-0482">Metalloprotease</keyword>
<dbReference type="Proteomes" id="UP000184536">
    <property type="component" value="Unassembled WGS sequence"/>
</dbReference>
<dbReference type="GO" id="GO:0008237">
    <property type="term" value="F:metallopeptidase activity"/>
    <property type="evidence" value="ECO:0007669"/>
    <property type="project" value="UniProtKB-KW"/>
</dbReference>
<evidence type="ECO:0000256" key="6">
    <source>
        <dbReference type="ARBA" id="ARBA00022801"/>
    </source>
</evidence>
<dbReference type="GO" id="GO:0006508">
    <property type="term" value="P:proteolysis"/>
    <property type="evidence" value="ECO:0007669"/>
    <property type="project" value="UniProtKB-KW"/>
</dbReference>
<evidence type="ECO:0000256" key="4">
    <source>
        <dbReference type="ARBA" id="ARBA00022723"/>
    </source>
</evidence>
<proteinExistence type="inferred from homology"/>
<dbReference type="PANTHER" id="PTHR37425">
    <property type="match status" value="1"/>
</dbReference>
<dbReference type="InterPro" id="IPR010275">
    <property type="entry name" value="MepK"/>
</dbReference>
<comment type="cofactor">
    <cofactor evidence="1">
        <name>Zn(2+)</name>
        <dbReference type="ChEBI" id="CHEBI:29105"/>
    </cofactor>
</comment>
<keyword evidence="14" id="KW-1185">Reference proteome</keyword>
<evidence type="ECO:0000256" key="5">
    <source>
        <dbReference type="ARBA" id="ARBA00022729"/>
    </source>
</evidence>
<evidence type="ECO:0000256" key="9">
    <source>
        <dbReference type="ARBA" id="ARBA00023316"/>
    </source>
</evidence>
<accession>A0A1M6DNG0</accession>
<dbReference type="GO" id="GO:0046872">
    <property type="term" value="F:metal ion binding"/>
    <property type="evidence" value="ECO:0007669"/>
    <property type="project" value="UniProtKB-KW"/>
</dbReference>
<gene>
    <name evidence="13" type="ORF">SAMN02745975_00517</name>
</gene>
<dbReference type="RefSeq" id="WP_110939808.1">
    <property type="nucleotide sequence ID" value="NZ_FQZV01000006.1"/>
</dbReference>
<evidence type="ECO:0000313" key="14">
    <source>
        <dbReference type="Proteomes" id="UP000184536"/>
    </source>
</evidence>
<reference evidence="14" key="1">
    <citation type="submission" date="2016-11" db="EMBL/GenBank/DDBJ databases">
        <authorList>
            <person name="Varghese N."/>
            <person name="Submissions S."/>
        </authorList>
    </citation>
    <scope>NUCLEOTIDE SEQUENCE [LARGE SCALE GENOMIC DNA]</scope>
    <source>
        <strain evidence="14">DSM 17957</strain>
    </source>
</reference>
<keyword evidence="3" id="KW-0645">Protease</keyword>